<evidence type="ECO:0000313" key="13">
    <source>
        <dbReference type="EMBL" id="QTJ63663.1"/>
    </source>
</evidence>
<dbReference type="GO" id="GO:0003968">
    <property type="term" value="F:RNA-directed RNA polymerase activity"/>
    <property type="evidence" value="ECO:0007669"/>
    <property type="project" value="UniProtKB-KW"/>
</dbReference>
<reference evidence="13" key="1">
    <citation type="submission" date="2020-11" db="EMBL/GenBank/DDBJ databases">
        <authorList>
            <person name="Paraskevopoulou S."/>
            <person name="Kaefer S."/>
            <person name="Zirkel F."/>
            <person name="Donath A."/>
            <person name="Petersen M."/>
            <person name="Liu S."/>
            <person name="Zhou X."/>
            <person name="Drosten C."/>
            <person name="Misof B."/>
            <person name="Junglen S."/>
        </authorList>
    </citation>
    <scope>NUCLEOTIDE SEQUENCE</scope>
    <source>
        <strain evidence="13">OKIAV333</strain>
    </source>
</reference>
<dbReference type="InterPro" id="IPR046811">
    <property type="entry name" value="Flavi_NS5_thumb"/>
</dbReference>
<feature type="domain" description="RdRp catalytic" evidence="12">
    <location>
        <begin position="553"/>
        <end position="700"/>
    </location>
</feature>
<evidence type="ECO:0000259" key="12">
    <source>
        <dbReference type="PROSITE" id="PS50507"/>
    </source>
</evidence>
<evidence type="ECO:0000256" key="1">
    <source>
        <dbReference type="ARBA" id="ARBA00004147"/>
    </source>
</evidence>
<evidence type="ECO:0000256" key="2">
    <source>
        <dbReference type="ARBA" id="ARBA00022484"/>
    </source>
</evidence>
<keyword evidence="5" id="KW-0808">Transferase</keyword>
<dbReference type="InterPro" id="IPR043502">
    <property type="entry name" value="DNA/RNA_pol_sf"/>
</dbReference>
<evidence type="ECO:0000256" key="11">
    <source>
        <dbReference type="ARBA" id="ARBA00047984"/>
    </source>
</evidence>
<dbReference type="InterPro" id="IPR002877">
    <property type="entry name" value="RNA_MeTrfase_FtsJ_dom"/>
</dbReference>
<dbReference type="GO" id="GO:0032259">
    <property type="term" value="P:methylation"/>
    <property type="evidence" value="ECO:0007669"/>
    <property type="project" value="InterPro"/>
</dbReference>
<dbReference type="GO" id="GO:0006397">
    <property type="term" value="P:mRNA processing"/>
    <property type="evidence" value="ECO:0007669"/>
    <property type="project" value="UniProtKB-KW"/>
</dbReference>
<accession>A0A8A6RPE4</accession>
<dbReference type="SUPFAM" id="SSF56672">
    <property type="entry name" value="DNA/RNA polymerases"/>
    <property type="match status" value="1"/>
</dbReference>
<comment type="subcellular location">
    <subcellularLocation>
        <location evidence="1">Host nucleus</location>
    </subcellularLocation>
</comment>
<dbReference type="Pfam" id="PF01728">
    <property type="entry name" value="FtsJ"/>
    <property type="match status" value="1"/>
</dbReference>
<dbReference type="InterPro" id="IPR007094">
    <property type="entry name" value="RNA-dir_pol_PSvirus"/>
</dbReference>
<keyword evidence="7" id="KW-0547">Nucleotide-binding</keyword>
<dbReference type="SUPFAM" id="SSF53335">
    <property type="entry name" value="S-adenosyl-L-methionine-dependent methyltransferases"/>
    <property type="match status" value="1"/>
</dbReference>
<keyword evidence="6" id="KW-0548">Nucleotidyltransferase</keyword>
<dbReference type="EMBL" id="MW314684">
    <property type="protein sequence ID" value="QTJ63663.1"/>
    <property type="molecule type" value="Genomic_RNA"/>
</dbReference>
<name>A0A8A6RPE4_9FLAV</name>
<keyword evidence="7" id="KW-0347">Helicase</keyword>
<evidence type="ECO:0000256" key="4">
    <source>
        <dbReference type="ARBA" id="ARBA00022664"/>
    </source>
</evidence>
<keyword evidence="9" id="KW-0693">Viral RNA replication</keyword>
<evidence type="ECO:0000256" key="8">
    <source>
        <dbReference type="ARBA" id="ARBA00022884"/>
    </source>
</evidence>
<keyword evidence="8" id="KW-0694">RNA-binding</keyword>
<dbReference type="Gene3D" id="3.40.50.150">
    <property type="entry name" value="Vaccinia Virus protein VP39"/>
    <property type="match status" value="1"/>
</dbReference>
<dbReference type="Gene3D" id="1.10.260.90">
    <property type="match status" value="1"/>
</dbReference>
<evidence type="ECO:0000256" key="5">
    <source>
        <dbReference type="ARBA" id="ARBA00022679"/>
    </source>
</evidence>
<proteinExistence type="predicted"/>
<evidence type="ECO:0000256" key="6">
    <source>
        <dbReference type="ARBA" id="ARBA00022695"/>
    </source>
</evidence>
<keyword evidence="7" id="KW-0067">ATP-binding</keyword>
<keyword evidence="2" id="KW-0696">RNA-directed RNA polymerase</keyword>
<reference evidence="13" key="2">
    <citation type="journal article" date="2021" name="Virus Evol.">
        <title>Viromics of extant insect orders unveil the evolution of the flavi-like superfamily.</title>
        <authorList>
            <person name="Sofia P."/>
            <person name="Simon K."/>
            <person name="Florian Z."/>
            <person name="Alexander D."/>
            <person name="Malte P."/>
            <person name="Shanlin L."/>
            <person name="Xin Z."/>
            <person name="Christian D."/>
            <person name="Bernhard M."/>
            <person name="Sandra J."/>
        </authorList>
    </citation>
    <scope>NUCLEOTIDE SEQUENCE</scope>
    <source>
        <strain evidence="13">OKIAV333</strain>
    </source>
</reference>
<dbReference type="Pfam" id="PF00972">
    <property type="entry name" value="Flavi_NS5"/>
    <property type="match status" value="1"/>
</dbReference>
<evidence type="ECO:0000256" key="7">
    <source>
        <dbReference type="ARBA" id="ARBA00022806"/>
    </source>
</evidence>
<dbReference type="Pfam" id="PF20483">
    <property type="entry name" value="Flavi_NS5_thumb"/>
    <property type="match status" value="1"/>
</dbReference>
<dbReference type="GO" id="GO:0008168">
    <property type="term" value="F:methyltransferase activity"/>
    <property type="evidence" value="ECO:0007669"/>
    <property type="project" value="InterPro"/>
</dbReference>
<dbReference type="GO" id="GO:0042025">
    <property type="term" value="C:host cell nucleus"/>
    <property type="evidence" value="ECO:0007669"/>
    <property type="project" value="UniProtKB-SubCell"/>
</dbReference>
<dbReference type="GO" id="GO:0005524">
    <property type="term" value="F:ATP binding"/>
    <property type="evidence" value="ECO:0007669"/>
    <property type="project" value="InterPro"/>
</dbReference>
<dbReference type="GO" id="GO:0003724">
    <property type="term" value="F:RNA helicase activity"/>
    <property type="evidence" value="ECO:0007669"/>
    <property type="project" value="UniProtKB-EC"/>
</dbReference>
<keyword evidence="3" id="KW-1048">Host nucleus</keyword>
<comment type="catalytic activity">
    <reaction evidence="11">
        <text>ATP + H2O = ADP + phosphate + H(+)</text>
        <dbReference type="Rhea" id="RHEA:13065"/>
        <dbReference type="ChEBI" id="CHEBI:15377"/>
        <dbReference type="ChEBI" id="CHEBI:15378"/>
        <dbReference type="ChEBI" id="CHEBI:30616"/>
        <dbReference type="ChEBI" id="CHEBI:43474"/>
        <dbReference type="ChEBI" id="CHEBI:456216"/>
        <dbReference type="EC" id="3.6.4.13"/>
    </reaction>
</comment>
<sequence length="923" mass="105473">MGLEILLFLVLLICLVMSYAPIGVTGANSMIVGKITDLLSRWKKTPLQQWGKEFKDIIKTLNKNQFTKWKTRGMLSQKKLSADVSRGRMKLENLLHQSGLKPAGAVLSLCCGRGGWEQVYTPNELVTRVTAVTYGKTKETPGHEEFSDKPWKGKEKIGLINMDARKVHEVMDTKEYDWVMFDGGESYPDYEKEKERFRDLFVKAVMPAIGQHTKGYVLKILTPYDPIIIDCLKTIQKITKLGNLYHCIHSRNANMELYFLSTKYPGSLDTQARQLLQNRFVLSLEDVKFPRAYYNRSFGEDMRTPLTPGDEDIIEPPNMTDSIQQLGSPVSEPSRMFAHWLSYGIYPFGTVGSSASQRNKTAWALISNLIPSLSNFLEWTATNTTVTGFMRVFYRKVDAEPKENSIYHHRMHLVYKGLSHYFRSVGYVHTLLTDDEILERANRQGVGTPIDTEANVGDFLNTNWKTRLKELQKLLISGKFLYSIFFTMGKREKKKKGESGSRMIAYLPIPMRMLELKVFGRLLDITKPNINRFGVGGMALYDLGMRIDEVFKERAISDDIAGFDTKIGLRVLTNERDFIKSLCICKGKNKVCTQCNLVNRLYQVYGHPHILIPYDSTIYVRSELLKGRGQRMSGTAPTYSMNTITRLNIAILQMAEVDGIKDDELIKYVDNLMRDDSTWAGCGSGDDFFITSDKERIHKLSKTWDVLNELGFPRKDMLKNVDSHVCYQKEDVEFCSHHYEPVTYYDEITCQIATRYQPTRDLSEIVAKASMWIGGPDDGLDAVAWISAQGNNLIVNYSHMRIARRLGAAYKALSPPNLVLTEHGGRFLKRPWITNGDLLDIINGCLFGEGTQYPVPGFSVRKFAHLGYLGWDREKVYEPNIDNREVRRWKENLSKVVRKLSNKLGGDHNVYFDIYQNEGYSGF</sequence>
<protein>
    <submittedName>
        <fullName evidence="13">NS5</fullName>
    </submittedName>
</protein>
<dbReference type="GO" id="GO:0039694">
    <property type="term" value="P:viral RNA genome replication"/>
    <property type="evidence" value="ECO:0007669"/>
    <property type="project" value="InterPro"/>
</dbReference>
<keyword evidence="7" id="KW-0378">Hydrolase</keyword>
<dbReference type="PROSITE" id="PS50507">
    <property type="entry name" value="RDRP_SSRNA_POS"/>
    <property type="match status" value="1"/>
</dbReference>
<organism evidence="13">
    <name type="scientific">Arachnidan jingmen-related virus</name>
    <dbReference type="NCBI Taxonomy" id="2822572"/>
    <lineage>
        <taxon>Viruses</taxon>
        <taxon>Riboviria</taxon>
        <taxon>Orthornavirae</taxon>
        <taxon>Kitrinoviricota</taxon>
        <taxon>Flasuviricetes</taxon>
        <taxon>Amarillovirales</taxon>
        <taxon>Flaviviridae</taxon>
    </lineage>
</organism>
<keyword evidence="10" id="KW-0472">Membrane</keyword>
<evidence type="ECO:0000256" key="10">
    <source>
        <dbReference type="ARBA" id="ARBA00023136"/>
    </source>
</evidence>
<evidence type="ECO:0000256" key="9">
    <source>
        <dbReference type="ARBA" id="ARBA00022953"/>
    </source>
</evidence>
<dbReference type="InterPro" id="IPR000208">
    <property type="entry name" value="Flavi_RdRp_fingers/palm"/>
</dbReference>
<evidence type="ECO:0000256" key="3">
    <source>
        <dbReference type="ARBA" id="ARBA00022562"/>
    </source>
</evidence>
<dbReference type="InterPro" id="IPR029063">
    <property type="entry name" value="SAM-dependent_MTases_sf"/>
</dbReference>
<dbReference type="GO" id="GO:0003723">
    <property type="term" value="F:RNA binding"/>
    <property type="evidence" value="ECO:0007669"/>
    <property type="project" value="UniProtKB-KW"/>
</dbReference>
<keyword evidence="4" id="KW-0507">mRNA processing</keyword>